<proteinExistence type="predicted"/>
<keyword evidence="3" id="KW-1185">Reference proteome</keyword>
<dbReference type="EMBL" id="BMHA01000002">
    <property type="protein sequence ID" value="GGI03952.1"/>
    <property type="molecule type" value="Genomic_DNA"/>
</dbReference>
<accession>A0A8J3EWL8</accession>
<organism evidence="2 3">
    <name type="scientific">Egicoccus halophilus</name>
    <dbReference type="NCBI Taxonomy" id="1670830"/>
    <lineage>
        <taxon>Bacteria</taxon>
        <taxon>Bacillati</taxon>
        <taxon>Actinomycetota</taxon>
        <taxon>Nitriliruptoria</taxon>
        <taxon>Egicoccales</taxon>
        <taxon>Egicoccaceae</taxon>
        <taxon>Egicoccus</taxon>
    </lineage>
</organism>
<protein>
    <submittedName>
        <fullName evidence="2">Uncharacterized protein</fullName>
    </submittedName>
</protein>
<gene>
    <name evidence="2" type="ORF">GCM10011354_06620</name>
</gene>
<comment type="caution">
    <text evidence="2">The sequence shown here is derived from an EMBL/GenBank/DDBJ whole genome shotgun (WGS) entry which is preliminary data.</text>
</comment>
<reference evidence="2" key="2">
    <citation type="submission" date="2020-09" db="EMBL/GenBank/DDBJ databases">
        <authorList>
            <person name="Sun Q."/>
            <person name="Zhou Y."/>
        </authorList>
    </citation>
    <scope>NUCLEOTIDE SEQUENCE</scope>
    <source>
        <strain evidence="2">CGMCC 1.14988</strain>
    </source>
</reference>
<dbReference type="AlphaFoldDB" id="A0A8J3EWL8"/>
<sequence length="73" mass="7384">MHAARLRQSMGLLPVDVAEVPGHASGPGDGERQVGGVGGAGPEQEATARWPPPCELAKNSLTEGDLRGTAVGL</sequence>
<reference evidence="2" key="1">
    <citation type="journal article" date="2014" name="Int. J. Syst. Evol. Microbiol.">
        <title>Complete genome sequence of Corynebacterium casei LMG S-19264T (=DSM 44701T), isolated from a smear-ripened cheese.</title>
        <authorList>
            <consortium name="US DOE Joint Genome Institute (JGI-PGF)"/>
            <person name="Walter F."/>
            <person name="Albersmeier A."/>
            <person name="Kalinowski J."/>
            <person name="Ruckert C."/>
        </authorList>
    </citation>
    <scope>NUCLEOTIDE SEQUENCE</scope>
    <source>
        <strain evidence="2">CGMCC 1.14988</strain>
    </source>
</reference>
<name>A0A8J3EWL8_9ACTN</name>
<evidence type="ECO:0000313" key="2">
    <source>
        <dbReference type="EMBL" id="GGI03952.1"/>
    </source>
</evidence>
<evidence type="ECO:0000256" key="1">
    <source>
        <dbReference type="SAM" id="MobiDB-lite"/>
    </source>
</evidence>
<dbReference type="Proteomes" id="UP000650511">
    <property type="component" value="Unassembled WGS sequence"/>
</dbReference>
<evidence type="ECO:0000313" key="3">
    <source>
        <dbReference type="Proteomes" id="UP000650511"/>
    </source>
</evidence>
<feature type="region of interest" description="Disordered" evidence="1">
    <location>
        <begin position="1"/>
        <end position="73"/>
    </location>
</feature>
<feature type="compositionally biased region" description="Gly residues" evidence="1">
    <location>
        <begin position="25"/>
        <end position="41"/>
    </location>
</feature>